<evidence type="ECO:0000313" key="6">
    <source>
        <dbReference type="Proteomes" id="UP000008237"/>
    </source>
</evidence>
<name>E2BX81_HARSA</name>
<feature type="compositionally biased region" description="Low complexity" evidence="1">
    <location>
        <begin position="462"/>
        <end position="478"/>
    </location>
</feature>
<proteinExistence type="predicted"/>
<dbReference type="Pfam" id="PF23756">
    <property type="entry name" value="Beta-prop_HPS5"/>
    <property type="match status" value="1"/>
</dbReference>
<dbReference type="InterPro" id="IPR015943">
    <property type="entry name" value="WD40/YVTN_repeat-like_dom_sf"/>
</dbReference>
<dbReference type="PANTHER" id="PTHR23287:SF18">
    <property type="entry name" value="BLOC-2 COMPLEX MEMBER HPS5"/>
    <property type="match status" value="1"/>
</dbReference>
<sequence length="784" mass="88183">MYKERFCLYIVILVFKFQEGAVSHVTISPDEKTIVLTTTRDTVCLVSLKPTPRLIAVLTEHMYKQITCLCWNKNSTEVYIGDAVGRISVMVLSIFTVNGMFQTRVYTLMNLDSSVVQLSFCSSLLLVSTLTRCYICDTVREQYKQIGNKARNGEFGACFYEAHTNESGITPDDETTEAGNIGKSRGAFNLISDNDSNISCENCLKIFCARPGSRLWEVSADGVVVKTHQLKEALAVPPTAIYRPAADSASSQQVEEKEQAERTERREWLAQSVNFSRLFVIARKYLLSHTSNSLYVIDPASANVLLWSNEFASISMTAVADDKIYLMTGDGEFHCLTLSSLSALLLRLYRHEEYRECLRACDLYRDYLSKTTAKREMVELLELDNLPRRRTADTSREKEEEETLTLTLRLRLRPLITLLRSNGSGDRRLTPVKLDSGIVVVHPENDRLAADRNIGQRCETTFATASRSSETSSEESSAMQTPETTASELDENVAQGATDSDYDDAETLDCQRSDPRGNTTHRVQSDLESVYTLASSIRIDLSERDVEEIVSSIDRRMRAIGESYKDSPGLEAFLYEVTRAAELHCHNSFLENTSVQLLRTTGSEHIVRQFVRAFTDVNASSYGRCGCGYPSPMEQSAAEPKFLAVGQSLIARFANDKAEECGYICDKVPYMWREYLAARVERRDILDDVLRQCLQTRDNVVLSLLLPALNEQQWSCVDACISEMENGTCLFCATPLAKKPDRARSLDWSGIARGVMEREGPDKAVTFLFKLQNMMPDITLDKTY</sequence>
<accession>E2BX81</accession>
<evidence type="ECO:0000256" key="1">
    <source>
        <dbReference type="SAM" id="MobiDB-lite"/>
    </source>
</evidence>
<keyword evidence="6" id="KW-1185">Reference proteome</keyword>
<dbReference type="SUPFAM" id="SSF50978">
    <property type="entry name" value="WD40 repeat-like"/>
    <property type="match status" value="1"/>
</dbReference>
<dbReference type="OrthoDB" id="19493at2759"/>
<dbReference type="GO" id="GO:0005737">
    <property type="term" value="C:cytoplasm"/>
    <property type="evidence" value="ECO:0007669"/>
    <property type="project" value="TreeGrafter"/>
</dbReference>
<gene>
    <name evidence="5" type="ORF">EAI_13772</name>
</gene>
<dbReference type="AlphaFoldDB" id="E2BX81"/>
<dbReference type="InterPro" id="IPR056499">
    <property type="entry name" value="Beta-prop_HPS5-like"/>
</dbReference>
<dbReference type="Pfam" id="PF23757">
    <property type="entry name" value="TPR_HPS5_insect"/>
    <property type="match status" value="1"/>
</dbReference>
<protein>
    <submittedName>
        <fullName evidence="5">Hermansky-Pudlak syndrome 5 protein-like protein</fullName>
    </submittedName>
</protein>
<dbReference type="Gene3D" id="2.130.10.10">
    <property type="entry name" value="YVTN repeat-like/Quinoprotein amine dehydrogenase"/>
    <property type="match status" value="1"/>
</dbReference>
<keyword evidence="2" id="KW-0732">Signal</keyword>
<dbReference type="PANTHER" id="PTHR23287">
    <property type="entry name" value="RUBY-EYE2-LIKE PROTEIN"/>
    <property type="match status" value="1"/>
</dbReference>
<organism evidence="6">
    <name type="scientific">Harpegnathos saltator</name>
    <name type="common">Jerdon's jumping ant</name>
    <dbReference type="NCBI Taxonomy" id="610380"/>
    <lineage>
        <taxon>Eukaryota</taxon>
        <taxon>Metazoa</taxon>
        <taxon>Ecdysozoa</taxon>
        <taxon>Arthropoda</taxon>
        <taxon>Hexapoda</taxon>
        <taxon>Insecta</taxon>
        <taxon>Pterygota</taxon>
        <taxon>Neoptera</taxon>
        <taxon>Endopterygota</taxon>
        <taxon>Hymenoptera</taxon>
        <taxon>Apocrita</taxon>
        <taxon>Aculeata</taxon>
        <taxon>Formicoidea</taxon>
        <taxon>Formicidae</taxon>
        <taxon>Ponerinae</taxon>
        <taxon>Ponerini</taxon>
        <taxon>Harpegnathos</taxon>
    </lineage>
</organism>
<evidence type="ECO:0000259" key="3">
    <source>
        <dbReference type="Pfam" id="PF23756"/>
    </source>
</evidence>
<feature type="signal peptide" evidence="2">
    <location>
        <begin position="1"/>
        <end position="23"/>
    </location>
</feature>
<feature type="domain" description="HPS5 TPR" evidence="4">
    <location>
        <begin position="578"/>
        <end position="732"/>
    </location>
</feature>
<dbReference type="InterPro" id="IPR036322">
    <property type="entry name" value="WD40_repeat_dom_sf"/>
</dbReference>
<dbReference type="EMBL" id="GL451230">
    <property type="protein sequence ID" value="EFN79664.1"/>
    <property type="molecule type" value="Genomic_DNA"/>
</dbReference>
<dbReference type="OMA" id="WARCFEQ"/>
<dbReference type="InParanoid" id="E2BX81"/>
<feature type="region of interest" description="Disordered" evidence="1">
    <location>
        <begin position="462"/>
        <end position="523"/>
    </location>
</feature>
<reference evidence="5 6" key="1">
    <citation type="journal article" date="2010" name="Science">
        <title>Genomic comparison of the ants Camponotus floridanus and Harpegnathos saltator.</title>
        <authorList>
            <person name="Bonasio R."/>
            <person name="Zhang G."/>
            <person name="Ye C."/>
            <person name="Mutti N.S."/>
            <person name="Fang X."/>
            <person name="Qin N."/>
            <person name="Donahue G."/>
            <person name="Yang P."/>
            <person name="Li Q."/>
            <person name="Li C."/>
            <person name="Zhang P."/>
            <person name="Huang Z."/>
            <person name="Berger S.L."/>
            <person name="Reinberg D."/>
            <person name="Wang J."/>
            <person name="Liebig J."/>
        </authorList>
    </citation>
    <scope>NUCLEOTIDE SEQUENCE [LARGE SCALE GENOMIC DNA]</scope>
    <source>
        <strain evidence="5 6">R22 G/1</strain>
    </source>
</reference>
<evidence type="ECO:0000313" key="5">
    <source>
        <dbReference type="EMBL" id="EFN79664.1"/>
    </source>
</evidence>
<dbReference type="GO" id="GO:0048066">
    <property type="term" value="P:developmental pigmentation"/>
    <property type="evidence" value="ECO:0007669"/>
    <property type="project" value="TreeGrafter"/>
</dbReference>
<dbReference type="InterPro" id="IPR056446">
    <property type="entry name" value="TPR_HPS5_insects"/>
</dbReference>
<feature type="domain" description="HPS5-like beta-propeller" evidence="3">
    <location>
        <begin position="12"/>
        <end position="165"/>
    </location>
</feature>
<dbReference type="STRING" id="610380.E2BX81"/>
<evidence type="ECO:0000256" key="2">
    <source>
        <dbReference type="SAM" id="SignalP"/>
    </source>
</evidence>
<evidence type="ECO:0000259" key="4">
    <source>
        <dbReference type="Pfam" id="PF23757"/>
    </source>
</evidence>
<dbReference type="Proteomes" id="UP000008237">
    <property type="component" value="Unassembled WGS sequence"/>
</dbReference>
<feature type="chain" id="PRO_5003158328" evidence="2">
    <location>
        <begin position="24"/>
        <end position="784"/>
    </location>
</feature>